<name>A0A438IE24_VITVI</name>
<dbReference type="Pfam" id="PF13966">
    <property type="entry name" value="zf-RVT"/>
    <property type="match status" value="1"/>
</dbReference>
<proteinExistence type="predicted"/>
<dbReference type="InterPro" id="IPR026960">
    <property type="entry name" value="RVT-Znf"/>
</dbReference>
<dbReference type="Proteomes" id="UP000288805">
    <property type="component" value="Unassembled WGS sequence"/>
</dbReference>
<reference evidence="2 3" key="1">
    <citation type="journal article" date="2018" name="PLoS Genet.">
        <title>Population sequencing reveals clonal diversity and ancestral inbreeding in the grapevine cultivar Chardonnay.</title>
        <authorList>
            <person name="Roach M.J."/>
            <person name="Johnson D.L."/>
            <person name="Bohlmann J."/>
            <person name="van Vuuren H.J."/>
            <person name="Jones S.J."/>
            <person name="Pretorius I.S."/>
            <person name="Schmidt S.A."/>
            <person name="Borneman A.R."/>
        </authorList>
    </citation>
    <scope>NUCLEOTIDE SEQUENCE [LARGE SCALE GENOMIC DNA]</scope>
    <source>
        <strain evidence="3">cv. Chardonnay</strain>
        <tissue evidence="2">Leaf</tissue>
    </source>
</reference>
<protein>
    <recommendedName>
        <fullName evidence="1">Reverse transcriptase zinc-binding domain-containing protein</fullName>
    </recommendedName>
</protein>
<organism evidence="2 3">
    <name type="scientific">Vitis vinifera</name>
    <name type="common">Grape</name>
    <dbReference type="NCBI Taxonomy" id="29760"/>
    <lineage>
        <taxon>Eukaryota</taxon>
        <taxon>Viridiplantae</taxon>
        <taxon>Streptophyta</taxon>
        <taxon>Embryophyta</taxon>
        <taxon>Tracheophyta</taxon>
        <taxon>Spermatophyta</taxon>
        <taxon>Magnoliopsida</taxon>
        <taxon>eudicotyledons</taxon>
        <taxon>Gunneridae</taxon>
        <taxon>Pentapetalae</taxon>
        <taxon>rosids</taxon>
        <taxon>Vitales</taxon>
        <taxon>Vitaceae</taxon>
        <taxon>Viteae</taxon>
        <taxon>Vitis</taxon>
    </lineage>
</organism>
<evidence type="ECO:0000313" key="3">
    <source>
        <dbReference type="Proteomes" id="UP000288805"/>
    </source>
</evidence>
<comment type="caution">
    <text evidence="2">The sequence shown here is derived from an EMBL/GenBank/DDBJ whole genome shotgun (WGS) entry which is preliminary data.</text>
</comment>
<dbReference type="AlphaFoldDB" id="A0A438IE24"/>
<sequence>MGLSWLSTLCYSLPFGNGPPSTLYKVLELGGPSNFPIAIIWNSWVLPKVSFFAWEATWSKVLTLDLVRKRGWSMENKCFLCHEEQESIDHVLIHCDKTRFAWHILFSLFGVSWVLPSSMRELLLSWHGSFVGRKRKKVWQAIPLCLLWTIWKERNNRALDNKELSVQGIELIFSCNLWAWSKLFIVSGLSSIVNFVDWLGAL</sequence>
<evidence type="ECO:0000259" key="1">
    <source>
        <dbReference type="Pfam" id="PF13966"/>
    </source>
</evidence>
<evidence type="ECO:0000313" key="2">
    <source>
        <dbReference type="EMBL" id="RVW94937.1"/>
    </source>
</evidence>
<dbReference type="EMBL" id="QGNW01000118">
    <property type="protein sequence ID" value="RVW94937.1"/>
    <property type="molecule type" value="Genomic_DNA"/>
</dbReference>
<gene>
    <name evidence="2" type="ORF">CK203_034555</name>
</gene>
<accession>A0A438IE24</accession>
<feature type="domain" description="Reverse transcriptase zinc-binding" evidence="1">
    <location>
        <begin position="22"/>
        <end position="102"/>
    </location>
</feature>